<feature type="compositionally biased region" description="Pro residues" evidence="1">
    <location>
        <begin position="112"/>
        <end position="128"/>
    </location>
</feature>
<dbReference type="Gene3D" id="3.10.10.10">
    <property type="entry name" value="HIV Type 1 Reverse Transcriptase, subunit A, domain 1"/>
    <property type="match status" value="1"/>
</dbReference>
<name>A0A0D0CCK0_9AGAM</name>
<reference evidence="2 3" key="1">
    <citation type="submission" date="2014-04" db="EMBL/GenBank/DDBJ databases">
        <authorList>
            <consortium name="DOE Joint Genome Institute"/>
            <person name="Kuo A."/>
            <person name="Kohler A."/>
            <person name="Jargeat P."/>
            <person name="Nagy L.G."/>
            <person name="Floudas D."/>
            <person name="Copeland A."/>
            <person name="Barry K.W."/>
            <person name="Cichocki N."/>
            <person name="Veneault-Fourrey C."/>
            <person name="LaButti K."/>
            <person name="Lindquist E.A."/>
            <person name="Lipzen A."/>
            <person name="Lundell T."/>
            <person name="Morin E."/>
            <person name="Murat C."/>
            <person name="Sun H."/>
            <person name="Tunlid A."/>
            <person name="Henrissat B."/>
            <person name="Grigoriev I.V."/>
            <person name="Hibbett D.S."/>
            <person name="Martin F."/>
            <person name="Nordberg H.P."/>
            <person name="Cantor M.N."/>
            <person name="Hua S.X."/>
        </authorList>
    </citation>
    <scope>NUCLEOTIDE SEQUENCE [LARGE SCALE GENOMIC DNA]</scope>
    <source>
        <strain evidence="2 3">Ve08.2h10</strain>
    </source>
</reference>
<dbReference type="OrthoDB" id="2690060at2759"/>
<reference evidence="3" key="2">
    <citation type="submission" date="2015-01" db="EMBL/GenBank/DDBJ databases">
        <title>Evolutionary Origins and Diversification of the Mycorrhizal Mutualists.</title>
        <authorList>
            <consortium name="DOE Joint Genome Institute"/>
            <consortium name="Mycorrhizal Genomics Consortium"/>
            <person name="Kohler A."/>
            <person name="Kuo A."/>
            <person name="Nagy L.G."/>
            <person name="Floudas D."/>
            <person name="Copeland A."/>
            <person name="Barry K.W."/>
            <person name="Cichocki N."/>
            <person name="Veneault-Fourrey C."/>
            <person name="LaButti K."/>
            <person name="Lindquist E.A."/>
            <person name="Lipzen A."/>
            <person name="Lundell T."/>
            <person name="Morin E."/>
            <person name="Murat C."/>
            <person name="Riley R."/>
            <person name="Ohm R."/>
            <person name="Sun H."/>
            <person name="Tunlid A."/>
            <person name="Henrissat B."/>
            <person name="Grigoriev I.V."/>
            <person name="Hibbett D.S."/>
            <person name="Martin F."/>
        </authorList>
    </citation>
    <scope>NUCLEOTIDE SEQUENCE [LARGE SCALE GENOMIC DNA]</scope>
    <source>
        <strain evidence="3">Ve08.2h10</strain>
    </source>
</reference>
<evidence type="ECO:0000256" key="1">
    <source>
        <dbReference type="SAM" id="MobiDB-lite"/>
    </source>
</evidence>
<dbReference type="InterPro" id="IPR001969">
    <property type="entry name" value="Aspartic_peptidase_AS"/>
</dbReference>
<dbReference type="InterPro" id="IPR043502">
    <property type="entry name" value="DNA/RNA_pol_sf"/>
</dbReference>
<evidence type="ECO:0000313" key="3">
    <source>
        <dbReference type="Proteomes" id="UP000054538"/>
    </source>
</evidence>
<dbReference type="HOGENOM" id="CLU_000384_42_0_1"/>
<protein>
    <submittedName>
        <fullName evidence="2">Uncharacterized protein</fullName>
    </submittedName>
</protein>
<evidence type="ECO:0000313" key="2">
    <source>
        <dbReference type="EMBL" id="KIK80492.1"/>
    </source>
</evidence>
<gene>
    <name evidence="2" type="ORF">PAXRUDRAFT_158530</name>
</gene>
<sequence length="284" mass="31262">SITILSYDIPNFPALLDSGSSDCFIDTNFVTKNKNKTYSILPILLFLFNGTSNSYITKAVDLSVCFPTGDITSTTFYVTPLDSTCSLLTCYNLLVDWVLGSITFRSIQQQVPTPPMSPPQPLESPPPIDSTSTDMPHFSDCKAPHIALINAAAFALACHLEGSMQFSLHLCSEESKLCATSAKADPVDLSTILPDYHDFTDVFSKSKASQLAPHHEHDLKIDLEEGASSLLRTMYSLFTTKLDSLYTFLDKHLTNSFIHPSSTHAAPVLFIHKKDSSLHLCVDF</sequence>
<dbReference type="SUPFAM" id="SSF56672">
    <property type="entry name" value="DNA/RNA polymerases"/>
    <property type="match status" value="1"/>
</dbReference>
<dbReference type="PANTHER" id="PTHR15503:SF22">
    <property type="entry name" value="TRANSPOSON TY3-I GAG POLYPROTEIN"/>
    <property type="match status" value="1"/>
</dbReference>
<dbReference type="InParanoid" id="A0A0D0CCK0"/>
<accession>A0A0D0CCK0</accession>
<dbReference type="InterPro" id="IPR032567">
    <property type="entry name" value="RTL1-rel"/>
</dbReference>
<dbReference type="PANTHER" id="PTHR15503">
    <property type="entry name" value="LDOC1 RELATED"/>
    <property type="match status" value="1"/>
</dbReference>
<feature type="non-terminal residue" evidence="2">
    <location>
        <position position="1"/>
    </location>
</feature>
<organism evidence="2 3">
    <name type="scientific">Paxillus rubicundulus Ve08.2h10</name>
    <dbReference type="NCBI Taxonomy" id="930991"/>
    <lineage>
        <taxon>Eukaryota</taxon>
        <taxon>Fungi</taxon>
        <taxon>Dikarya</taxon>
        <taxon>Basidiomycota</taxon>
        <taxon>Agaricomycotina</taxon>
        <taxon>Agaricomycetes</taxon>
        <taxon>Agaricomycetidae</taxon>
        <taxon>Boletales</taxon>
        <taxon>Paxilineae</taxon>
        <taxon>Paxillaceae</taxon>
        <taxon>Paxillus</taxon>
    </lineage>
</organism>
<proteinExistence type="predicted"/>
<dbReference type="CDD" id="cd00303">
    <property type="entry name" value="retropepsin_like"/>
    <property type="match status" value="1"/>
</dbReference>
<dbReference type="GO" id="GO:0004190">
    <property type="term" value="F:aspartic-type endopeptidase activity"/>
    <property type="evidence" value="ECO:0007669"/>
    <property type="project" value="InterPro"/>
</dbReference>
<dbReference type="Proteomes" id="UP000054538">
    <property type="component" value="Unassembled WGS sequence"/>
</dbReference>
<keyword evidence="3" id="KW-1185">Reference proteome</keyword>
<dbReference type="PROSITE" id="PS00141">
    <property type="entry name" value="ASP_PROTEASE"/>
    <property type="match status" value="1"/>
</dbReference>
<dbReference type="STRING" id="930991.A0A0D0CCK0"/>
<dbReference type="EMBL" id="KN826006">
    <property type="protein sequence ID" value="KIK80492.1"/>
    <property type="molecule type" value="Genomic_DNA"/>
</dbReference>
<dbReference type="GO" id="GO:0006508">
    <property type="term" value="P:proteolysis"/>
    <property type="evidence" value="ECO:0007669"/>
    <property type="project" value="InterPro"/>
</dbReference>
<feature type="region of interest" description="Disordered" evidence="1">
    <location>
        <begin position="110"/>
        <end position="133"/>
    </location>
</feature>
<dbReference type="AlphaFoldDB" id="A0A0D0CCK0"/>